<evidence type="ECO:0000313" key="2">
    <source>
        <dbReference type="Proteomes" id="UP001153954"/>
    </source>
</evidence>
<proteinExistence type="predicted"/>
<evidence type="ECO:0008006" key="3">
    <source>
        <dbReference type="Google" id="ProtNLM"/>
    </source>
</evidence>
<comment type="caution">
    <text evidence="1">The sequence shown here is derived from an EMBL/GenBank/DDBJ whole genome shotgun (WGS) entry which is preliminary data.</text>
</comment>
<name>A0AAU9TCV6_EUPED</name>
<gene>
    <name evidence="1" type="ORF">EEDITHA_LOCUS555</name>
</gene>
<evidence type="ECO:0000313" key="1">
    <source>
        <dbReference type="EMBL" id="CAH2083937.1"/>
    </source>
</evidence>
<dbReference type="AlphaFoldDB" id="A0AAU9TCV6"/>
<accession>A0AAU9TCV6</accession>
<reference evidence="1" key="1">
    <citation type="submission" date="2022-03" db="EMBL/GenBank/DDBJ databases">
        <authorList>
            <person name="Tunstrom K."/>
        </authorList>
    </citation>
    <scope>NUCLEOTIDE SEQUENCE</scope>
</reference>
<dbReference type="Proteomes" id="UP001153954">
    <property type="component" value="Unassembled WGS sequence"/>
</dbReference>
<organism evidence="1 2">
    <name type="scientific">Euphydryas editha</name>
    <name type="common">Edith's checkerspot</name>
    <dbReference type="NCBI Taxonomy" id="104508"/>
    <lineage>
        <taxon>Eukaryota</taxon>
        <taxon>Metazoa</taxon>
        <taxon>Ecdysozoa</taxon>
        <taxon>Arthropoda</taxon>
        <taxon>Hexapoda</taxon>
        <taxon>Insecta</taxon>
        <taxon>Pterygota</taxon>
        <taxon>Neoptera</taxon>
        <taxon>Endopterygota</taxon>
        <taxon>Lepidoptera</taxon>
        <taxon>Glossata</taxon>
        <taxon>Ditrysia</taxon>
        <taxon>Papilionoidea</taxon>
        <taxon>Nymphalidae</taxon>
        <taxon>Nymphalinae</taxon>
        <taxon>Euphydryas</taxon>
    </lineage>
</organism>
<keyword evidence="2" id="KW-1185">Reference proteome</keyword>
<sequence length="100" mass="11443">MITLRREFCPIVNNTDDLKNNVFPDLQINIGNREWLCERAILAPTNDTVGPINEQIISDVEWTWMLSSLLVDNVMDTEQVTSYPIGLLNSRIIRSTIPQV</sequence>
<dbReference type="EMBL" id="CAKOGL010000002">
    <property type="protein sequence ID" value="CAH2083937.1"/>
    <property type="molecule type" value="Genomic_DNA"/>
</dbReference>
<protein>
    <recommendedName>
        <fullName evidence="3">ATP-dependent DNA helicase</fullName>
    </recommendedName>
</protein>